<feature type="domain" description="Phage head morphogenesis" evidence="1">
    <location>
        <begin position="87"/>
        <end position="176"/>
    </location>
</feature>
<dbReference type="Proteomes" id="UP000640583">
    <property type="component" value="Unassembled WGS sequence"/>
</dbReference>
<dbReference type="Pfam" id="PF04233">
    <property type="entry name" value="Phage_Mu_F"/>
    <property type="match status" value="1"/>
</dbReference>
<evidence type="ECO:0000313" key="2">
    <source>
        <dbReference type="EMBL" id="MBI1495393.1"/>
    </source>
</evidence>
<proteinExistence type="predicted"/>
<dbReference type="InterPro" id="IPR006528">
    <property type="entry name" value="Phage_head_morphogenesis_dom"/>
</dbReference>
<dbReference type="AlphaFoldDB" id="A0A8J7IYS4"/>
<keyword evidence="3" id="KW-1185">Reference proteome</keyword>
<evidence type="ECO:0000313" key="3">
    <source>
        <dbReference type="Proteomes" id="UP000640583"/>
    </source>
</evidence>
<evidence type="ECO:0000259" key="1">
    <source>
        <dbReference type="Pfam" id="PF04233"/>
    </source>
</evidence>
<organism evidence="2 3">
    <name type="scientific">Halocynthiibacter styelae</name>
    <dbReference type="NCBI Taxonomy" id="2761955"/>
    <lineage>
        <taxon>Bacteria</taxon>
        <taxon>Pseudomonadati</taxon>
        <taxon>Pseudomonadota</taxon>
        <taxon>Alphaproteobacteria</taxon>
        <taxon>Rhodobacterales</taxon>
        <taxon>Paracoccaceae</taxon>
        <taxon>Halocynthiibacter</taxon>
    </lineage>
</organism>
<reference evidence="2" key="1">
    <citation type="submission" date="2020-10" db="EMBL/GenBank/DDBJ databases">
        <title>Paenihalocynthiibacter styelae gen. nov., sp. nov., isolated from stalked sea squirt Styela clava.</title>
        <authorList>
            <person name="Kim Y.-O."/>
            <person name="Yoon J.-H."/>
        </authorList>
    </citation>
    <scope>NUCLEOTIDE SEQUENCE</scope>
    <source>
        <strain evidence="2">MYP1-1</strain>
    </source>
</reference>
<comment type="caution">
    <text evidence="2">The sequence shown here is derived from an EMBL/GenBank/DDBJ whole genome shotgun (WGS) entry which is preliminary data.</text>
</comment>
<sequence>MPDPFENAQEEVRRYFEAKDTQVTWGWQEFSEAEHAISFTVSKSAGYDIVDDLKAGLQNSIDNYRNFGEFADDLEPLLRRKGWWGRQRINGEVVELGSLRRLRTIYWANVSTARAAGEWERIQRTKRGLPFLIYELSVAEKRRPEHMGWVGVILPVDHTFWATHYPPNGWLCQCRVRQISRREALSLGYDETVDAPQVVTRRWTNKQTGEVLDIPEGIDPGWQSNPGATRAANVSGFLGERMDRMSPQAQRVAVQDLVASRQFRDLQAGDLPYAGPADRTPGNVELGRIALPVARLSEELQELMGARSRTVLFSNGDAHKQARKRINADGSGQLDAPDYALVQEIIESGEAYEDVRFERDFVFQLMRDGKPWSAVLRMTQDRREIFLKSFRRIRPEQYGETERHIPLR</sequence>
<dbReference type="RefSeq" id="WP_228850095.1">
    <property type="nucleotide sequence ID" value="NZ_JADCKQ010000019.1"/>
</dbReference>
<accession>A0A8J7IYS4</accession>
<gene>
    <name evidence="2" type="ORF">H1D41_17255</name>
</gene>
<dbReference type="EMBL" id="JADCKQ010000019">
    <property type="protein sequence ID" value="MBI1495393.1"/>
    <property type="molecule type" value="Genomic_DNA"/>
</dbReference>
<name>A0A8J7IYS4_9RHOB</name>
<protein>
    <recommendedName>
        <fullName evidence="1">Phage head morphogenesis domain-containing protein</fullName>
    </recommendedName>
</protein>